<feature type="region of interest" description="Disordered" evidence="1">
    <location>
        <begin position="1"/>
        <end position="26"/>
    </location>
</feature>
<dbReference type="RefSeq" id="WP_090706552.1">
    <property type="nucleotide sequence ID" value="NZ_FNHH01000031.1"/>
</dbReference>
<dbReference type="EMBL" id="FNHH01000031">
    <property type="protein sequence ID" value="SDM97011.1"/>
    <property type="molecule type" value="Genomic_DNA"/>
</dbReference>
<protein>
    <submittedName>
        <fullName evidence="2">Uncharacterized protein</fullName>
    </submittedName>
</protein>
<evidence type="ECO:0000313" key="2">
    <source>
        <dbReference type="EMBL" id="SDM97011.1"/>
    </source>
</evidence>
<reference evidence="3" key="1">
    <citation type="submission" date="2016-10" db="EMBL/GenBank/DDBJ databases">
        <authorList>
            <person name="Varghese N."/>
            <person name="Submissions S."/>
        </authorList>
    </citation>
    <scope>NUCLEOTIDE SEQUENCE [LARGE SCALE GENOMIC DNA]</scope>
    <source>
        <strain evidence="3">DSM 24536</strain>
    </source>
</reference>
<dbReference type="Proteomes" id="UP000199226">
    <property type="component" value="Unassembled WGS sequence"/>
</dbReference>
<gene>
    <name evidence="2" type="ORF">SAMN05421813_13110</name>
</gene>
<accession>A0A1G9XKI9</accession>
<sequence>MPEAHWAFTFAPTTQGQRDGKVKRAKFSHPREKIAIQKVFYIFAPKQNTNLVDKLEKESNGNEHR</sequence>
<evidence type="ECO:0000313" key="3">
    <source>
        <dbReference type="Proteomes" id="UP000199226"/>
    </source>
</evidence>
<keyword evidence="3" id="KW-1185">Reference proteome</keyword>
<evidence type="ECO:0000256" key="1">
    <source>
        <dbReference type="SAM" id="MobiDB-lite"/>
    </source>
</evidence>
<organism evidence="2 3">
    <name type="scientific">Daejeonella rubra</name>
    <dbReference type="NCBI Taxonomy" id="990371"/>
    <lineage>
        <taxon>Bacteria</taxon>
        <taxon>Pseudomonadati</taxon>
        <taxon>Bacteroidota</taxon>
        <taxon>Sphingobacteriia</taxon>
        <taxon>Sphingobacteriales</taxon>
        <taxon>Sphingobacteriaceae</taxon>
        <taxon>Daejeonella</taxon>
    </lineage>
</organism>
<proteinExistence type="predicted"/>
<dbReference type="AlphaFoldDB" id="A0A1G9XKI9"/>
<name>A0A1G9XKI9_9SPHI</name>
<dbReference type="STRING" id="990371.SAMN05421813_13110"/>